<sequence>MHQRQLHRQQQQQQQQQQQKQLRRPTTTRPSAARRIYTPRNDGEGEPNYQSTPPPPCTKTLPRRQRRLPFLLPCRVSSEARIGP</sequence>
<organism evidence="2 3">
    <name type="scientific">Melipona bicolor</name>
    <dbReference type="NCBI Taxonomy" id="60889"/>
    <lineage>
        <taxon>Eukaryota</taxon>
        <taxon>Metazoa</taxon>
        <taxon>Ecdysozoa</taxon>
        <taxon>Arthropoda</taxon>
        <taxon>Hexapoda</taxon>
        <taxon>Insecta</taxon>
        <taxon>Pterygota</taxon>
        <taxon>Neoptera</taxon>
        <taxon>Endopterygota</taxon>
        <taxon>Hymenoptera</taxon>
        <taxon>Apocrita</taxon>
        <taxon>Aculeata</taxon>
        <taxon>Apoidea</taxon>
        <taxon>Anthophila</taxon>
        <taxon>Apidae</taxon>
        <taxon>Melipona</taxon>
    </lineage>
</organism>
<protein>
    <submittedName>
        <fullName evidence="2">Uncharacterized protein</fullName>
    </submittedName>
</protein>
<dbReference type="EMBL" id="JAHYIQ010000055">
    <property type="protein sequence ID" value="KAK1117162.1"/>
    <property type="molecule type" value="Genomic_DNA"/>
</dbReference>
<keyword evidence="3" id="KW-1185">Reference proteome</keyword>
<evidence type="ECO:0000256" key="1">
    <source>
        <dbReference type="SAM" id="MobiDB-lite"/>
    </source>
</evidence>
<evidence type="ECO:0000313" key="3">
    <source>
        <dbReference type="Proteomes" id="UP001177670"/>
    </source>
</evidence>
<dbReference type="Proteomes" id="UP001177670">
    <property type="component" value="Unassembled WGS sequence"/>
</dbReference>
<feature type="region of interest" description="Disordered" evidence="1">
    <location>
        <begin position="1"/>
        <end position="84"/>
    </location>
</feature>
<feature type="compositionally biased region" description="Low complexity" evidence="1">
    <location>
        <begin position="8"/>
        <end position="35"/>
    </location>
</feature>
<accession>A0AA40FDV5</accession>
<proteinExistence type="predicted"/>
<name>A0AA40FDV5_9HYME</name>
<evidence type="ECO:0000313" key="2">
    <source>
        <dbReference type="EMBL" id="KAK1117162.1"/>
    </source>
</evidence>
<comment type="caution">
    <text evidence="2">The sequence shown here is derived from an EMBL/GenBank/DDBJ whole genome shotgun (WGS) entry which is preliminary data.</text>
</comment>
<gene>
    <name evidence="2" type="ORF">K0M31_016968</name>
</gene>
<dbReference type="AlphaFoldDB" id="A0AA40FDV5"/>
<reference evidence="2" key="1">
    <citation type="submission" date="2021-10" db="EMBL/GenBank/DDBJ databases">
        <title>Melipona bicolor Genome sequencing and assembly.</title>
        <authorList>
            <person name="Araujo N.S."/>
            <person name="Arias M.C."/>
        </authorList>
    </citation>
    <scope>NUCLEOTIDE SEQUENCE</scope>
    <source>
        <strain evidence="2">USP_2M_L1-L4_2017</strain>
        <tissue evidence="2">Whole body</tissue>
    </source>
</reference>